<name>A0ABU9U9V9_9SPIR</name>
<dbReference type="PANTHER" id="PTHR36178:SF1">
    <property type="entry name" value="SODIUM_GLUTAMATE SYMPORTER"/>
    <property type="match status" value="1"/>
</dbReference>
<accession>A0ABU9U9V9</accession>
<organism evidence="2 3">
    <name type="scientific">Rarispira pelagica</name>
    <dbReference type="NCBI Taxonomy" id="3141764"/>
    <lineage>
        <taxon>Bacteria</taxon>
        <taxon>Pseudomonadati</taxon>
        <taxon>Spirochaetota</taxon>
        <taxon>Spirochaetia</taxon>
        <taxon>Winmispirales</taxon>
        <taxon>Winmispiraceae</taxon>
        <taxon>Rarispira</taxon>
    </lineage>
</organism>
<keyword evidence="1" id="KW-0472">Membrane</keyword>
<sequence length="458" mass="50211">MSIDWTFAMDIAVLSLLLLGGTFLKRKVGFFRKFLFPNAIIAGFIGLLLGKDFLGIIDIPEERLGTYVYHLMAVGFIALALKERKQESIPIVVKTGAFIVSGYLLQGIIGFGLGLALLFFIPNLFPPFGLLLPLGFGQGPGQAFSIGSRWEALGFPHGGNVGLSIATIGFLWACFGGVFLLNILFGKKRDIDSSKEMVSQTVVEYDSPGDIPLTESIDRLSIQIALIGFVYLLTYLLLKGIESLLAGAGSFGHTFAQLLWGFHFIVGSLLAILLRFVFDILKRKKIMKRNYTNNYLLSRISAGAFDYMITASIAAISISVLKEYLIPVLVVTTVGGIFTSIFVVFLGRRIYKDYWRENSVAVYGNITGTISTGLGLIREIDPLFKSHAAENLVFGSGAGLILGLPLLVVLSLPVYGYVNNAPIYYVITMIILISYFLLLLGFLLFSSTKNKKLVKKSL</sequence>
<dbReference type="PANTHER" id="PTHR36178">
    <property type="entry name" value="SLR0625 PROTEIN"/>
    <property type="match status" value="1"/>
</dbReference>
<dbReference type="RefSeq" id="WP_420068701.1">
    <property type="nucleotide sequence ID" value="NZ_JBCHKQ010000001.1"/>
</dbReference>
<feature type="transmembrane region" description="Helical" evidence="1">
    <location>
        <begin position="220"/>
        <end position="238"/>
    </location>
</feature>
<feature type="transmembrane region" description="Helical" evidence="1">
    <location>
        <begin position="63"/>
        <end position="81"/>
    </location>
</feature>
<comment type="caution">
    <text evidence="2">The sequence shown here is derived from an EMBL/GenBank/DDBJ whole genome shotgun (WGS) entry which is preliminary data.</text>
</comment>
<proteinExistence type="predicted"/>
<evidence type="ECO:0000313" key="3">
    <source>
        <dbReference type="Proteomes" id="UP001466331"/>
    </source>
</evidence>
<feature type="transmembrane region" description="Helical" evidence="1">
    <location>
        <begin position="6"/>
        <end position="24"/>
    </location>
</feature>
<feature type="transmembrane region" description="Helical" evidence="1">
    <location>
        <begin position="299"/>
        <end position="318"/>
    </location>
</feature>
<feature type="transmembrane region" description="Helical" evidence="1">
    <location>
        <begin position="423"/>
        <end position="445"/>
    </location>
</feature>
<keyword evidence="1" id="KW-0812">Transmembrane</keyword>
<keyword evidence="3" id="KW-1185">Reference proteome</keyword>
<evidence type="ECO:0000313" key="2">
    <source>
        <dbReference type="EMBL" id="MEM5947251.1"/>
    </source>
</evidence>
<feature type="transmembrane region" description="Helical" evidence="1">
    <location>
        <begin position="36"/>
        <end position="57"/>
    </location>
</feature>
<protein>
    <submittedName>
        <fullName evidence="2">Sodium:glutamate symporter</fullName>
    </submittedName>
</protein>
<dbReference type="EMBL" id="JBCHKQ010000001">
    <property type="protein sequence ID" value="MEM5947251.1"/>
    <property type="molecule type" value="Genomic_DNA"/>
</dbReference>
<feature type="transmembrane region" description="Helical" evidence="1">
    <location>
        <begin position="392"/>
        <end position="417"/>
    </location>
</feature>
<feature type="transmembrane region" description="Helical" evidence="1">
    <location>
        <begin position="324"/>
        <end position="346"/>
    </location>
</feature>
<gene>
    <name evidence="2" type="ORF">WKV44_01715</name>
</gene>
<feature type="transmembrane region" description="Helical" evidence="1">
    <location>
        <begin position="258"/>
        <end position="278"/>
    </location>
</feature>
<reference evidence="2 3" key="1">
    <citation type="submission" date="2024-03" db="EMBL/GenBank/DDBJ databases">
        <title>Ignisphaera cupida sp. nov., a hyperthermophilic hydrolytic archaeon from a hot spring of Kamchatka, and proposal of Ignisphaeraceae fam. nov.</title>
        <authorList>
            <person name="Podosokorskaya O.A."/>
            <person name="Elcheninov A.G."/>
            <person name="Maltseva A.I."/>
            <person name="Zayulina K.S."/>
            <person name="Novikov A."/>
            <person name="Merkel A.Y."/>
        </authorList>
    </citation>
    <scope>NUCLEOTIDE SEQUENCE [LARGE SCALE GENOMIC DNA]</scope>
    <source>
        <strain evidence="2 3">38H-sp</strain>
    </source>
</reference>
<feature type="transmembrane region" description="Helical" evidence="1">
    <location>
        <begin position="163"/>
        <end position="185"/>
    </location>
</feature>
<keyword evidence="1" id="KW-1133">Transmembrane helix</keyword>
<evidence type="ECO:0000256" key="1">
    <source>
        <dbReference type="SAM" id="Phobius"/>
    </source>
</evidence>
<feature type="transmembrane region" description="Helical" evidence="1">
    <location>
        <begin position="102"/>
        <end position="125"/>
    </location>
</feature>
<dbReference type="InterPro" id="IPR004445">
    <property type="entry name" value="GltS"/>
</dbReference>
<dbReference type="Proteomes" id="UP001466331">
    <property type="component" value="Unassembled WGS sequence"/>
</dbReference>